<dbReference type="EMBL" id="CP065647">
    <property type="protein sequence ID" value="QPR72019.1"/>
    <property type="molecule type" value="Genomic_DNA"/>
</dbReference>
<name>A0AB37GPW5_BACLI</name>
<gene>
    <name evidence="1" type="ORF">I6G80_19700</name>
</gene>
<evidence type="ECO:0000313" key="1">
    <source>
        <dbReference type="EMBL" id="QPR72019.1"/>
    </source>
</evidence>
<protein>
    <submittedName>
        <fullName evidence="1">Uncharacterized protein</fullName>
    </submittedName>
</protein>
<dbReference type="Proteomes" id="UP000595038">
    <property type="component" value="Chromosome"/>
</dbReference>
<dbReference type="AlphaFoldDB" id="A0AB37GPW5"/>
<accession>A0AB37GPW5</accession>
<sequence length="46" mass="5757">MFRVFDKRTDETIFEAYESMDCHAFIKFNYDESDDDWEHIFIEEIK</sequence>
<reference evidence="1 2" key="1">
    <citation type="submission" date="2020-12" db="EMBL/GenBank/DDBJ databases">
        <title>FDA dAtabase for Regulatory Grade micrObial Sequences (FDA-ARGOS): Supporting development and validation of Infectious Disease Dx tests.</title>
        <authorList>
            <person name="Nelson B."/>
            <person name="Plummer A."/>
            <person name="Tallon L."/>
            <person name="Sadzewicz L."/>
            <person name="Zhao X."/>
            <person name="Boylan J."/>
            <person name="Ott S."/>
            <person name="Bowen H."/>
            <person name="Vavikolanu K."/>
            <person name="Mehta A."/>
            <person name="Aluvathingal J."/>
            <person name="Nadendla S."/>
            <person name="Myers T."/>
            <person name="Yan Y."/>
            <person name="Sichtig H."/>
        </authorList>
    </citation>
    <scope>NUCLEOTIDE SEQUENCE [LARGE SCALE GENOMIC DNA]</scope>
    <source>
        <strain evidence="1 2">FDAARGOS_923</strain>
    </source>
</reference>
<organism evidence="1 2">
    <name type="scientific">Bacillus licheniformis</name>
    <dbReference type="NCBI Taxonomy" id="1402"/>
    <lineage>
        <taxon>Bacteria</taxon>
        <taxon>Bacillati</taxon>
        <taxon>Bacillota</taxon>
        <taxon>Bacilli</taxon>
        <taxon>Bacillales</taxon>
        <taxon>Bacillaceae</taxon>
        <taxon>Bacillus</taxon>
    </lineage>
</organism>
<dbReference type="RefSeq" id="WP_016885858.1">
    <property type="nucleotide sequence ID" value="NZ_CAJTDY010000009.1"/>
</dbReference>
<proteinExistence type="predicted"/>
<evidence type="ECO:0000313" key="2">
    <source>
        <dbReference type="Proteomes" id="UP000595038"/>
    </source>
</evidence>